<gene>
    <name evidence="3" type="ORF">SAMN05421543_12034</name>
</gene>
<sequence>MRSGGSYCDPFSLYLQVSGTLGEGQAFLLDAARDAGPSQYRMSLIGALPLLEVQVKDGVVAVFAEAELASHVRGRLEEAGFHAGGVPTADGAGTRRFLPSVIESLAWSGHADDPMVLLEALRAILRDLQGAQKVPFSSGFLGYLGYDAVHYLERLPKTTVDDRGLPDIRLQWHAVMIHLQDDTVRVFDALEGLAKVYTPDAVRALAARIDQVRALVSSYMEHPVAPRFPEAPSEPAEAVDDVSQEEFEANVERAKAYIRAGDIFQVVLSKRVRVAKRVHPYAAYDRLRRLNPSPYMFMAEYPGFRLFGASPEAQFRAVGGVAEMKPIAGTSKGRGRTPEEDEQLRRRLLEDEKERAEHVMLVDLCRNDLGRVCQVGSVRVDAFMDVEPYSHLFHLVSRVSGRLRPDVSVFHALLATFPAGTLSGAPKIRAMEIIDELERYRRGPYGGMIGVIDFDANANTAIVIRTVVEHAGVYDVQVGAGIVADSDPHQEWLECGHKAAAVMDVLGVRRPMTETV</sequence>
<protein>
    <submittedName>
        <fullName evidence="3">Anthranilate synthase component 1</fullName>
    </submittedName>
</protein>
<proteinExistence type="predicted"/>
<dbReference type="InterPro" id="IPR006805">
    <property type="entry name" value="Anth_synth_I_N"/>
</dbReference>
<evidence type="ECO:0000313" key="4">
    <source>
        <dbReference type="Proteomes" id="UP000183508"/>
    </source>
</evidence>
<dbReference type="InterPro" id="IPR005801">
    <property type="entry name" value="ADC_synthase"/>
</dbReference>
<dbReference type="RefSeq" id="WP_245784023.1">
    <property type="nucleotide sequence ID" value="NZ_FPBV01000020.1"/>
</dbReference>
<dbReference type="STRING" id="392015.SAMN05421543_12034"/>
<evidence type="ECO:0000259" key="2">
    <source>
        <dbReference type="Pfam" id="PF04715"/>
    </source>
</evidence>
<dbReference type="InterPro" id="IPR015890">
    <property type="entry name" value="Chorismate_C"/>
</dbReference>
<dbReference type="Pfam" id="PF00425">
    <property type="entry name" value="Chorismate_bind"/>
    <property type="match status" value="1"/>
</dbReference>
<dbReference type="GO" id="GO:0000162">
    <property type="term" value="P:L-tryptophan biosynthetic process"/>
    <property type="evidence" value="ECO:0007669"/>
    <property type="project" value="TreeGrafter"/>
</dbReference>
<dbReference type="Gene3D" id="3.60.120.10">
    <property type="entry name" value="Anthranilate synthase"/>
    <property type="match status" value="1"/>
</dbReference>
<dbReference type="PRINTS" id="PR00095">
    <property type="entry name" value="ANTSNTHASEI"/>
</dbReference>
<dbReference type="InterPro" id="IPR019999">
    <property type="entry name" value="Anth_synth_I-like"/>
</dbReference>
<organism evidence="3 4">
    <name type="scientific">Alicyclobacillus macrosporangiidus</name>
    <dbReference type="NCBI Taxonomy" id="392015"/>
    <lineage>
        <taxon>Bacteria</taxon>
        <taxon>Bacillati</taxon>
        <taxon>Bacillota</taxon>
        <taxon>Bacilli</taxon>
        <taxon>Bacillales</taxon>
        <taxon>Alicyclobacillaceae</taxon>
        <taxon>Alicyclobacillus</taxon>
    </lineage>
</organism>
<reference evidence="4" key="1">
    <citation type="submission" date="2016-10" db="EMBL/GenBank/DDBJ databases">
        <authorList>
            <person name="Varghese N."/>
        </authorList>
    </citation>
    <scope>NUCLEOTIDE SEQUENCE [LARGE SCALE GENOMIC DNA]</scope>
    <source>
        <strain evidence="4">DSM 17980</strain>
    </source>
</reference>
<accession>A0A1I7KWS7</accession>
<dbReference type="eggNOG" id="COG0147">
    <property type="taxonomic scope" value="Bacteria"/>
</dbReference>
<dbReference type="EMBL" id="FPBV01000020">
    <property type="protein sequence ID" value="SFV01766.1"/>
    <property type="molecule type" value="Genomic_DNA"/>
</dbReference>
<dbReference type="Pfam" id="PF04715">
    <property type="entry name" value="Anth_synt_I_N"/>
    <property type="match status" value="1"/>
</dbReference>
<feature type="domain" description="Chorismate-utilising enzyme C-terminal" evidence="1">
    <location>
        <begin position="244"/>
        <end position="498"/>
    </location>
</feature>
<feature type="domain" description="Anthranilate synthase component I N-terminal" evidence="2">
    <location>
        <begin position="8"/>
        <end position="173"/>
    </location>
</feature>
<dbReference type="Proteomes" id="UP000183508">
    <property type="component" value="Unassembled WGS sequence"/>
</dbReference>
<keyword evidence="4" id="KW-1185">Reference proteome</keyword>
<name>A0A1I7KWS7_9BACL</name>
<evidence type="ECO:0000313" key="3">
    <source>
        <dbReference type="EMBL" id="SFV01766.1"/>
    </source>
</evidence>
<evidence type="ECO:0000259" key="1">
    <source>
        <dbReference type="Pfam" id="PF00425"/>
    </source>
</evidence>
<dbReference type="AlphaFoldDB" id="A0A1I7KWS7"/>
<dbReference type="PANTHER" id="PTHR11236">
    <property type="entry name" value="AMINOBENZOATE/ANTHRANILATE SYNTHASE"/>
    <property type="match status" value="1"/>
</dbReference>
<dbReference type="SUPFAM" id="SSF56322">
    <property type="entry name" value="ADC synthase"/>
    <property type="match status" value="1"/>
</dbReference>
<dbReference type="PANTHER" id="PTHR11236:SF9">
    <property type="entry name" value="ANTHRANILATE SYNTHASE COMPONENT 1"/>
    <property type="match status" value="1"/>
</dbReference>